<name>A0A841DWG0_9ACTN</name>
<accession>A0A841DWG0</accession>
<proteinExistence type="predicted"/>
<dbReference type="EMBL" id="JACHNF010000001">
    <property type="protein sequence ID" value="MBB5981175.1"/>
    <property type="molecule type" value="Genomic_DNA"/>
</dbReference>
<comment type="caution">
    <text evidence="1">The sequence shown here is derived from an EMBL/GenBank/DDBJ whole genome shotgun (WGS) entry which is preliminary data.</text>
</comment>
<evidence type="ECO:0000313" key="2">
    <source>
        <dbReference type="Proteomes" id="UP000558997"/>
    </source>
</evidence>
<gene>
    <name evidence="1" type="ORF">HDA44_004516</name>
</gene>
<keyword evidence="2" id="KW-1185">Reference proteome</keyword>
<sequence length="185" mass="20113">MTTTVFPVGHGAGPLASAEYMVRIGRTAEQLTESEFGVWVLAHRWPNLPELMSECTDADIEDAERHVHGLLDRGVLVPADDAMALAQRYRLLPLFIGLGNRRGDPDRFAIGVPGLDPLAVVNATVYELWQWGWVAPSLWAHCEVLATIGEQDEGESGAPNTQLDIVLDGVSTLLSEFVAVLEPVS</sequence>
<reference evidence="1 2" key="1">
    <citation type="submission" date="2020-08" db="EMBL/GenBank/DDBJ databases">
        <title>Sequencing the genomes of 1000 actinobacteria strains.</title>
        <authorList>
            <person name="Klenk H.-P."/>
        </authorList>
    </citation>
    <scope>NUCLEOTIDE SEQUENCE [LARGE SCALE GENOMIC DNA]</scope>
    <source>
        <strain evidence="1 2">DSM 17294</strain>
    </source>
</reference>
<evidence type="ECO:0000313" key="1">
    <source>
        <dbReference type="EMBL" id="MBB5981175.1"/>
    </source>
</evidence>
<dbReference type="AlphaFoldDB" id="A0A841DWG0"/>
<protein>
    <submittedName>
        <fullName evidence="1">Uncharacterized protein</fullName>
    </submittedName>
</protein>
<dbReference type="RefSeq" id="WP_184837462.1">
    <property type="nucleotide sequence ID" value="NZ_BAAAVN010000035.1"/>
</dbReference>
<organism evidence="1 2">
    <name type="scientific">Kribbella solani</name>
    <dbReference type="NCBI Taxonomy" id="236067"/>
    <lineage>
        <taxon>Bacteria</taxon>
        <taxon>Bacillati</taxon>
        <taxon>Actinomycetota</taxon>
        <taxon>Actinomycetes</taxon>
        <taxon>Propionibacteriales</taxon>
        <taxon>Kribbellaceae</taxon>
        <taxon>Kribbella</taxon>
    </lineage>
</organism>
<dbReference type="Proteomes" id="UP000558997">
    <property type="component" value="Unassembled WGS sequence"/>
</dbReference>